<reference evidence="2" key="1">
    <citation type="submission" date="2016-11" db="EMBL/GenBank/DDBJ databases">
        <authorList>
            <person name="Varghese N."/>
            <person name="Submissions S."/>
        </authorList>
    </citation>
    <scope>NUCLEOTIDE SEQUENCE [LARGE SCALE GENOMIC DNA]</scope>
    <source>
        <strain evidence="2">DSM 100564</strain>
    </source>
</reference>
<sequence length="42" mass="4672">MRKLLLMLLLVIGQVAHADFLSENRGHWEGTGSLPSGLEWPV</sequence>
<evidence type="ECO:0000313" key="2">
    <source>
        <dbReference type="Proteomes" id="UP000183982"/>
    </source>
</evidence>
<protein>
    <submittedName>
        <fullName evidence="1">Uncharacterized protein</fullName>
    </submittedName>
</protein>
<evidence type="ECO:0000313" key="1">
    <source>
        <dbReference type="EMBL" id="SHJ67737.1"/>
    </source>
</evidence>
<organism evidence="1 2">
    <name type="scientific">Shimia gijangensis</name>
    <dbReference type="NCBI Taxonomy" id="1470563"/>
    <lineage>
        <taxon>Bacteria</taxon>
        <taxon>Pseudomonadati</taxon>
        <taxon>Pseudomonadota</taxon>
        <taxon>Alphaproteobacteria</taxon>
        <taxon>Rhodobacterales</taxon>
        <taxon>Roseobacteraceae</taxon>
    </lineage>
</organism>
<dbReference type="AlphaFoldDB" id="A0A1M6L961"/>
<accession>A0A1M6L961</accession>
<keyword evidence="2" id="KW-1185">Reference proteome</keyword>
<dbReference type="Proteomes" id="UP000183982">
    <property type="component" value="Unassembled WGS sequence"/>
</dbReference>
<name>A0A1M6L961_9RHOB</name>
<dbReference type="RefSeq" id="WP_281248975.1">
    <property type="nucleotide sequence ID" value="NZ_FQZQ01000011.1"/>
</dbReference>
<proteinExistence type="predicted"/>
<gene>
    <name evidence="1" type="ORF">SAMN05444000_111119</name>
</gene>
<dbReference type="EMBL" id="FQZQ01000011">
    <property type="protein sequence ID" value="SHJ67737.1"/>
    <property type="molecule type" value="Genomic_DNA"/>
</dbReference>